<dbReference type="Proteomes" id="UP000184604">
    <property type="component" value="Chromosome"/>
</dbReference>
<dbReference type="OrthoDB" id="2656750at2"/>
<dbReference type="RefSeq" id="WP_083585625.1">
    <property type="nucleotide sequence ID" value="NZ_CP018335.1"/>
</dbReference>
<reference evidence="1 2" key="1">
    <citation type="submission" date="2016-12" db="EMBL/GenBank/DDBJ databases">
        <title>Complete genome sequence of Clostridium kluyveri JZZ isolated from the pit mud of a Chinese flavor liquor-making factory.</title>
        <authorList>
            <person name="Wang Y."/>
        </authorList>
    </citation>
    <scope>NUCLEOTIDE SEQUENCE [LARGE SCALE GENOMIC DNA]</scope>
    <source>
        <strain evidence="1 2">JZZ</strain>
    </source>
</reference>
<organism evidence="1 2">
    <name type="scientific">Clostridium kluyveri</name>
    <dbReference type="NCBI Taxonomy" id="1534"/>
    <lineage>
        <taxon>Bacteria</taxon>
        <taxon>Bacillati</taxon>
        <taxon>Bacillota</taxon>
        <taxon>Clostridia</taxon>
        <taxon>Eubacteriales</taxon>
        <taxon>Clostridiaceae</taxon>
        <taxon>Clostridium</taxon>
    </lineage>
</organism>
<protein>
    <submittedName>
        <fullName evidence="1">Uncharacterized protein</fullName>
    </submittedName>
</protein>
<proteinExistence type="predicted"/>
<name>A0A1L5F421_CLOKL</name>
<dbReference type="AlphaFoldDB" id="A0A1L5F421"/>
<gene>
    <name evidence="1" type="ORF">BS101_02665</name>
</gene>
<evidence type="ECO:0000313" key="1">
    <source>
        <dbReference type="EMBL" id="APM37727.1"/>
    </source>
</evidence>
<evidence type="ECO:0000313" key="2">
    <source>
        <dbReference type="Proteomes" id="UP000184604"/>
    </source>
</evidence>
<dbReference type="EMBL" id="CP018335">
    <property type="protein sequence ID" value="APM37727.1"/>
    <property type="molecule type" value="Genomic_DNA"/>
</dbReference>
<sequence length="87" mass="10376">MVYLITYELRKEDKDYDYLYEKIKSLGEWQRPLESTWFLDSELPIPEIKGELENFMDGGDKLFISKITEDYDGCLIGSMWLWLSSHV</sequence>
<accession>A0A1L5F421</accession>